<gene>
    <name evidence="1" type="ORF">NDU88_004885</name>
</gene>
<protein>
    <recommendedName>
        <fullName evidence="3">Receptor ligand binding region domain-containing protein</fullName>
    </recommendedName>
</protein>
<evidence type="ECO:0000313" key="2">
    <source>
        <dbReference type="Proteomes" id="UP001066276"/>
    </source>
</evidence>
<feature type="non-terminal residue" evidence="1">
    <location>
        <position position="70"/>
    </location>
</feature>
<reference evidence="1" key="1">
    <citation type="journal article" date="2022" name="bioRxiv">
        <title>Sequencing and chromosome-scale assembly of the giantPleurodeles waltlgenome.</title>
        <authorList>
            <person name="Brown T."/>
            <person name="Elewa A."/>
            <person name="Iarovenko S."/>
            <person name="Subramanian E."/>
            <person name="Araus A.J."/>
            <person name="Petzold A."/>
            <person name="Susuki M."/>
            <person name="Suzuki K.-i.T."/>
            <person name="Hayashi T."/>
            <person name="Toyoda A."/>
            <person name="Oliveira C."/>
            <person name="Osipova E."/>
            <person name="Leigh N.D."/>
            <person name="Simon A."/>
            <person name="Yun M.H."/>
        </authorList>
    </citation>
    <scope>NUCLEOTIDE SEQUENCE</scope>
    <source>
        <strain evidence="1">20211129_DDA</strain>
        <tissue evidence="1">Liver</tissue>
    </source>
</reference>
<name>A0AAV7RJF4_PLEWA</name>
<dbReference type="Proteomes" id="UP001066276">
    <property type="component" value="Chromosome 5"/>
</dbReference>
<comment type="caution">
    <text evidence="1">The sequence shown here is derived from an EMBL/GenBank/DDBJ whole genome shotgun (WGS) entry which is preliminary data.</text>
</comment>
<dbReference type="AlphaFoldDB" id="A0AAV7RJF4"/>
<evidence type="ECO:0008006" key="3">
    <source>
        <dbReference type="Google" id="ProtNLM"/>
    </source>
</evidence>
<feature type="non-terminal residue" evidence="1">
    <location>
        <position position="1"/>
    </location>
</feature>
<sequence length="70" mass="8006">NTPCQKYTMPYGISAMVQLLKHIKWPLVLALPCAPADTDSCIFKDFMGGYKLALLLGSRRRMRRKTRYGI</sequence>
<accession>A0AAV7RJF4</accession>
<dbReference type="EMBL" id="JANPWB010000009">
    <property type="protein sequence ID" value="KAJ1152108.1"/>
    <property type="molecule type" value="Genomic_DNA"/>
</dbReference>
<keyword evidence="2" id="KW-1185">Reference proteome</keyword>
<evidence type="ECO:0000313" key="1">
    <source>
        <dbReference type="EMBL" id="KAJ1152108.1"/>
    </source>
</evidence>
<proteinExistence type="predicted"/>
<organism evidence="1 2">
    <name type="scientific">Pleurodeles waltl</name>
    <name type="common">Iberian ribbed newt</name>
    <dbReference type="NCBI Taxonomy" id="8319"/>
    <lineage>
        <taxon>Eukaryota</taxon>
        <taxon>Metazoa</taxon>
        <taxon>Chordata</taxon>
        <taxon>Craniata</taxon>
        <taxon>Vertebrata</taxon>
        <taxon>Euteleostomi</taxon>
        <taxon>Amphibia</taxon>
        <taxon>Batrachia</taxon>
        <taxon>Caudata</taxon>
        <taxon>Salamandroidea</taxon>
        <taxon>Salamandridae</taxon>
        <taxon>Pleurodelinae</taxon>
        <taxon>Pleurodeles</taxon>
    </lineage>
</organism>